<feature type="transmembrane region" description="Helical" evidence="10">
    <location>
        <begin position="273"/>
        <end position="301"/>
    </location>
</feature>
<dbReference type="PRINTS" id="PR00237">
    <property type="entry name" value="GPCRRHODOPSN"/>
</dbReference>
<evidence type="ECO:0000259" key="11">
    <source>
        <dbReference type="PROSITE" id="PS50262"/>
    </source>
</evidence>
<keyword evidence="3 9" id="KW-0812">Transmembrane</keyword>
<dbReference type="Pfam" id="PF00001">
    <property type="entry name" value="7tm_1"/>
    <property type="match status" value="1"/>
</dbReference>
<dbReference type="EMBL" id="JAVHJS010000010">
    <property type="protein sequence ID" value="KAK2845445.1"/>
    <property type="molecule type" value="Genomic_DNA"/>
</dbReference>
<dbReference type="GO" id="GO:0004930">
    <property type="term" value="F:G protein-coupled receptor activity"/>
    <property type="evidence" value="ECO:0007669"/>
    <property type="project" value="UniProtKB-KW"/>
</dbReference>
<dbReference type="Gene3D" id="1.20.1070.10">
    <property type="entry name" value="Rhodopsin 7-helix transmembrane proteins"/>
    <property type="match status" value="1"/>
</dbReference>
<keyword evidence="7 9" id="KW-0675">Receptor</keyword>
<evidence type="ECO:0000256" key="3">
    <source>
        <dbReference type="ARBA" id="ARBA00022692"/>
    </source>
</evidence>
<feature type="transmembrane region" description="Helical" evidence="10">
    <location>
        <begin position="55"/>
        <end position="74"/>
    </location>
</feature>
<dbReference type="GO" id="GO:0005886">
    <property type="term" value="C:plasma membrane"/>
    <property type="evidence" value="ECO:0007669"/>
    <property type="project" value="UniProtKB-SubCell"/>
</dbReference>
<dbReference type="PRINTS" id="PR01157">
    <property type="entry name" value="P2YPURNOCPTR"/>
</dbReference>
<keyword evidence="4 10" id="KW-1133">Transmembrane helix</keyword>
<gene>
    <name evidence="12" type="ORF">Q7C36_010299</name>
</gene>
<keyword evidence="13" id="KW-1185">Reference proteome</keyword>
<accession>A0AA88MVY4</accession>
<evidence type="ECO:0000256" key="2">
    <source>
        <dbReference type="ARBA" id="ARBA00022475"/>
    </source>
</evidence>
<comment type="subcellular location">
    <subcellularLocation>
        <location evidence="1">Cell membrane</location>
        <topology evidence="1">Multi-pass membrane protein</topology>
    </subcellularLocation>
</comment>
<feature type="transmembrane region" description="Helical" evidence="10">
    <location>
        <begin position="137"/>
        <end position="159"/>
    </location>
</feature>
<sequence>MNCTNVSFTTKSRLASQPVSITVLICLFLMIGFLLNIFSLWVFKYRTPEWKSGTVLQFHLAISDLILCPLGPFIAVNFTLGYWPFGHLMCRLKIALLFIHFYSSIFFLTLISIHRYVSVVYHSQEFRMIQKDFVKKLCLGVWAFILINGVVYCLLLGASGEEKHMLCYSIHQGEYKEKYFTLNFVLLLPGFLIPFMISVVCYSRLARSVSSINVCHLKGRQMKSKSRKMIAVCLLIFVVCFSPFHVIQSLMVVVKEFYPEHCHLLLQLETLYYASWILLTANCYLDPLIYCFASQNFLVAFRSSMRKIGVRFQSTHENIEHDSPQTTYVTPTPRMIKRENMSITHL</sequence>
<dbReference type="AlphaFoldDB" id="A0AA88MVY4"/>
<feature type="transmembrane region" description="Helical" evidence="10">
    <location>
        <begin position="179"/>
        <end position="202"/>
    </location>
</feature>
<dbReference type="SUPFAM" id="SSF81321">
    <property type="entry name" value="Family A G protein-coupled receptor-like"/>
    <property type="match status" value="1"/>
</dbReference>
<feature type="transmembrane region" description="Helical" evidence="10">
    <location>
        <begin position="20"/>
        <end position="43"/>
    </location>
</feature>
<dbReference type="InterPro" id="IPR017452">
    <property type="entry name" value="GPCR_Rhodpsn_7TM"/>
</dbReference>
<dbReference type="InterPro" id="IPR000276">
    <property type="entry name" value="GPCR_Rhodpsn"/>
</dbReference>
<evidence type="ECO:0000313" key="13">
    <source>
        <dbReference type="Proteomes" id="UP001187315"/>
    </source>
</evidence>
<dbReference type="PROSITE" id="PS50262">
    <property type="entry name" value="G_PROTEIN_RECEP_F1_2"/>
    <property type="match status" value="1"/>
</dbReference>
<dbReference type="Proteomes" id="UP001187315">
    <property type="component" value="Unassembled WGS sequence"/>
</dbReference>
<name>A0AA88MVY4_TACVA</name>
<evidence type="ECO:0000256" key="8">
    <source>
        <dbReference type="ARBA" id="ARBA00023224"/>
    </source>
</evidence>
<evidence type="ECO:0000256" key="7">
    <source>
        <dbReference type="ARBA" id="ARBA00023170"/>
    </source>
</evidence>
<reference evidence="12" key="1">
    <citation type="submission" date="2023-08" db="EMBL/GenBank/DDBJ databases">
        <title>Pelteobagrus vachellii genome.</title>
        <authorList>
            <person name="Liu H."/>
        </authorList>
    </citation>
    <scope>NUCLEOTIDE SEQUENCE</scope>
    <source>
        <strain evidence="12">PRFRI_2022a</strain>
        <tissue evidence="12">Muscle</tissue>
    </source>
</reference>
<organism evidence="12 13">
    <name type="scientific">Tachysurus vachellii</name>
    <name type="common">Darkbarbel catfish</name>
    <name type="synonym">Pelteobagrus vachellii</name>
    <dbReference type="NCBI Taxonomy" id="175792"/>
    <lineage>
        <taxon>Eukaryota</taxon>
        <taxon>Metazoa</taxon>
        <taxon>Chordata</taxon>
        <taxon>Craniata</taxon>
        <taxon>Vertebrata</taxon>
        <taxon>Euteleostomi</taxon>
        <taxon>Actinopterygii</taxon>
        <taxon>Neopterygii</taxon>
        <taxon>Teleostei</taxon>
        <taxon>Ostariophysi</taxon>
        <taxon>Siluriformes</taxon>
        <taxon>Bagridae</taxon>
        <taxon>Tachysurus</taxon>
    </lineage>
</organism>
<dbReference type="PANTHER" id="PTHR24231">
    <property type="entry name" value="PURINOCEPTOR-RELATED G-PROTEIN COUPLED RECEPTOR"/>
    <property type="match status" value="1"/>
</dbReference>
<protein>
    <recommendedName>
        <fullName evidence="11">G-protein coupled receptors family 1 profile domain-containing protein</fullName>
    </recommendedName>
</protein>
<keyword evidence="2" id="KW-1003">Cell membrane</keyword>
<feature type="transmembrane region" description="Helical" evidence="10">
    <location>
        <begin position="94"/>
        <end position="117"/>
    </location>
</feature>
<evidence type="ECO:0000313" key="12">
    <source>
        <dbReference type="EMBL" id="KAK2845445.1"/>
    </source>
</evidence>
<evidence type="ECO:0000256" key="10">
    <source>
        <dbReference type="SAM" id="Phobius"/>
    </source>
</evidence>
<evidence type="ECO:0000256" key="1">
    <source>
        <dbReference type="ARBA" id="ARBA00004651"/>
    </source>
</evidence>
<feature type="transmembrane region" description="Helical" evidence="10">
    <location>
        <begin position="229"/>
        <end position="253"/>
    </location>
</feature>
<comment type="similarity">
    <text evidence="9">Belongs to the G-protein coupled receptor 1 family.</text>
</comment>
<comment type="caution">
    <text evidence="12">The sequence shown here is derived from an EMBL/GenBank/DDBJ whole genome shotgun (WGS) entry which is preliminary data.</text>
</comment>
<keyword evidence="6 10" id="KW-0472">Membrane</keyword>
<keyword evidence="8 9" id="KW-0807">Transducer</keyword>
<keyword evidence="5 9" id="KW-0297">G-protein coupled receptor</keyword>
<feature type="domain" description="G-protein coupled receptors family 1 profile" evidence="11">
    <location>
        <begin position="35"/>
        <end position="290"/>
    </location>
</feature>
<proteinExistence type="inferred from homology"/>
<dbReference type="PROSITE" id="PS00237">
    <property type="entry name" value="G_PROTEIN_RECEP_F1_1"/>
    <property type="match status" value="1"/>
</dbReference>
<evidence type="ECO:0000256" key="9">
    <source>
        <dbReference type="RuleBase" id="RU000688"/>
    </source>
</evidence>
<dbReference type="PANTHER" id="PTHR24231:SF35">
    <property type="entry name" value="P2Y PURINOCEPTOR 4-LIKE"/>
    <property type="match status" value="1"/>
</dbReference>
<evidence type="ECO:0000256" key="5">
    <source>
        <dbReference type="ARBA" id="ARBA00023040"/>
    </source>
</evidence>
<evidence type="ECO:0000256" key="4">
    <source>
        <dbReference type="ARBA" id="ARBA00022989"/>
    </source>
</evidence>
<evidence type="ECO:0000256" key="6">
    <source>
        <dbReference type="ARBA" id="ARBA00023136"/>
    </source>
</evidence>